<evidence type="ECO:0000313" key="3">
    <source>
        <dbReference type="Proteomes" id="UP000036168"/>
    </source>
</evidence>
<reference evidence="1" key="2">
    <citation type="submission" date="2015-10" db="EMBL/GenBank/DDBJ databases">
        <authorList>
            <person name="Gilbert D.G."/>
        </authorList>
    </citation>
    <scope>NUCLEOTIDE SEQUENCE</scope>
    <source>
        <strain evidence="1">GO-13</strain>
    </source>
</reference>
<dbReference type="EMBL" id="JARRTL010000047">
    <property type="protein sequence ID" value="MEC0487876.1"/>
    <property type="molecule type" value="Genomic_DNA"/>
</dbReference>
<proteinExistence type="predicted"/>
<organism evidence="1 3">
    <name type="scientific">Bacillus glycinifermentans</name>
    <dbReference type="NCBI Taxonomy" id="1664069"/>
    <lineage>
        <taxon>Bacteria</taxon>
        <taxon>Bacillati</taxon>
        <taxon>Bacillota</taxon>
        <taxon>Bacilli</taxon>
        <taxon>Bacillales</taxon>
        <taxon>Bacillaceae</taxon>
        <taxon>Bacillus</taxon>
    </lineage>
</organism>
<name>A0A0T6BN34_9BACI</name>
<accession>A0A0T6BN34</accession>
<comment type="caution">
    <text evidence="1">The sequence shown here is derived from an EMBL/GenBank/DDBJ whole genome shotgun (WGS) entry which is preliminary data.</text>
</comment>
<dbReference type="Proteomes" id="UP000036168">
    <property type="component" value="Unassembled WGS sequence"/>
</dbReference>
<evidence type="ECO:0000313" key="1">
    <source>
        <dbReference type="EMBL" id="KRT93065.1"/>
    </source>
</evidence>
<dbReference type="PROSITE" id="PS51257">
    <property type="entry name" value="PROKAR_LIPOPROTEIN"/>
    <property type="match status" value="1"/>
</dbReference>
<reference evidence="2 4" key="3">
    <citation type="submission" date="2023-03" db="EMBL/GenBank/DDBJ databases">
        <title>Agriculturally important microbes genome sequencing.</title>
        <authorList>
            <person name="Dunlap C."/>
        </authorList>
    </citation>
    <scope>NUCLEOTIDE SEQUENCE [LARGE SCALE GENOMIC DNA]</scope>
    <source>
        <strain evidence="2 4">CBP-3203</strain>
    </source>
</reference>
<dbReference type="AlphaFoldDB" id="A0A0T6BN34"/>
<dbReference type="RefSeq" id="WP_048353723.1">
    <property type="nucleotide sequence ID" value="NZ_JARRTL010000047.1"/>
</dbReference>
<keyword evidence="4" id="KW-1185">Reference proteome</keyword>
<dbReference type="Proteomes" id="UP001341297">
    <property type="component" value="Unassembled WGS sequence"/>
</dbReference>
<reference evidence="1 3" key="1">
    <citation type="journal article" date="2015" name="Int. J. Syst. Evol. Microbiol.">
        <title>Bacillus glycinifermentans sp. nov., isolated from fermented soybean paste.</title>
        <authorList>
            <person name="Kim S.J."/>
            <person name="Dunlap C.A."/>
            <person name="Kwon S.W."/>
            <person name="Rooney A.P."/>
        </authorList>
    </citation>
    <scope>NUCLEOTIDE SEQUENCE [LARGE SCALE GENOMIC DNA]</scope>
    <source>
        <strain evidence="1 3">GO-13</strain>
    </source>
</reference>
<dbReference type="OrthoDB" id="9941038at2"/>
<gene>
    <name evidence="1" type="ORF">AB447_203795</name>
    <name evidence="2" type="ORF">P8828_24325</name>
</gene>
<sequence>MKKILTVAAISFCFLSACQGQSTDTIKTESDKQGLVQVMTDVEKDKLNSVLQDLHQKGAKIIDIKLSDAKDTTGYVRTVYTVIYEKRS</sequence>
<evidence type="ECO:0000313" key="4">
    <source>
        <dbReference type="Proteomes" id="UP001341297"/>
    </source>
</evidence>
<protein>
    <submittedName>
        <fullName evidence="1">Uncharacterized protein</fullName>
    </submittedName>
</protein>
<dbReference type="EMBL" id="LECW02000023">
    <property type="protein sequence ID" value="KRT93065.1"/>
    <property type="molecule type" value="Genomic_DNA"/>
</dbReference>
<evidence type="ECO:0000313" key="2">
    <source>
        <dbReference type="EMBL" id="MEC0487876.1"/>
    </source>
</evidence>